<evidence type="ECO:0000313" key="7">
    <source>
        <dbReference type="Proteomes" id="UP000547209"/>
    </source>
</evidence>
<evidence type="ECO:0000313" key="6">
    <source>
        <dbReference type="EMBL" id="MBB6669128.1"/>
    </source>
</evidence>
<protein>
    <submittedName>
        <fullName evidence="6">LysR family transcriptional regulator</fullName>
    </submittedName>
</protein>
<accession>A0A7X0VDE5</accession>
<dbReference type="PROSITE" id="PS50931">
    <property type="entry name" value="HTH_LYSR"/>
    <property type="match status" value="1"/>
</dbReference>
<dbReference type="GO" id="GO:0005829">
    <property type="term" value="C:cytosol"/>
    <property type="evidence" value="ECO:0007669"/>
    <property type="project" value="TreeGrafter"/>
</dbReference>
<feature type="domain" description="HTH lysR-type" evidence="5">
    <location>
        <begin position="1"/>
        <end position="58"/>
    </location>
</feature>
<dbReference type="Gene3D" id="1.10.10.10">
    <property type="entry name" value="Winged helix-like DNA-binding domain superfamily/Winged helix DNA-binding domain"/>
    <property type="match status" value="1"/>
</dbReference>
<dbReference type="InterPro" id="IPR005119">
    <property type="entry name" value="LysR_subst-bd"/>
</dbReference>
<keyword evidence="2" id="KW-0805">Transcription regulation</keyword>
<dbReference type="Proteomes" id="UP000547209">
    <property type="component" value="Unassembled WGS sequence"/>
</dbReference>
<dbReference type="PANTHER" id="PTHR30419:SF28">
    <property type="entry name" value="HTH-TYPE TRANSCRIPTIONAL REGULATOR BSDA"/>
    <property type="match status" value="1"/>
</dbReference>
<keyword evidence="7" id="KW-1185">Reference proteome</keyword>
<dbReference type="FunFam" id="1.10.10.10:FF:000001">
    <property type="entry name" value="LysR family transcriptional regulator"/>
    <property type="match status" value="1"/>
</dbReference>
<dbReference type="GO" id="GO:0003677">
    <property type="term" value="F:DNA binding"/>
    <property type="evidence" value="ECO:0007669"/>
    <property type="project" value="UniProtKB-KW"/>
</dbReference>
<dbReference type="SUPFAM" id="SSF53850">
    <property type="entry name" value="Periplasmic binding protein-like II"/>
    <property type="match status" value="1"/>
</dbReference>
<dbReference type="RefSeq" id="WP_185140573.1">
    <property type="nucleotide sequence ID" value="NZ_JACJVP010000001.1"/>
</dbReference>
<organism evidence="6 7">
    <name type="scientific">Cohnella nanjingensis</name>
    <dbReference type="NCBI Taxonomy" id="1387779"/>
    <lineage>
        <taxon>Bacteria</taxon>
        <taxon>Bacillati</taxon>
        <taxon>Bacillota</taxon>
        <taxon>Bacilli</taxon>
        <taxon>Bacillales</taxon>
        <taxon>Paenibacillaceae</taxon>
        <taxon>Cohnella</taxon>
    </lineage>
</organism>
<dbReference type="AlphaFoldDB" id="A0A7X0VDE5"/>
<keyword evidence="3" id="KW-0238">DNA-binding</keyword>
<dbReference type="CDD" id="cd05466">
    <property type="entry name" value="PBP2_LTTR_substrate"/>
    <property type="match status" value="1"/>
</dbReference>
<keyword evidence="4" id="KW-0804">Transcription</keyword>
<name>A0A7X0VDE5_9BACL</name>
<dbReference type="Pfam" id="PF00126">
    <property type="entry name" value="HTH_1"/>
    <property type="match status" value="1"/>
</dbReference>
<reference evidence="6 7" key="1">
    <citation type="submission" date="2020-08" db="EMBL/GenBank/DDBJ databases">
        <title>Cohnella phylogeny.</title>
        <authorList>
            <person name="Dunlap C."/>
        </authorList>
    </citation>
    <scope>NUCLEOTIDE SEQUENCE [LARGE SCALE GENOMIC DNA]</scope>
    <source>
        <strain evidence="6 7">DSM 28246</strain>
    </source>
</reference>
<dbReference type="InterPro" id="IPR000847">
    <property type="entry name" value="LysR_HTH_N"/>
</dbReference>
<evidence type="ECO:0000256" key="3">
    <source>
        <dbReference type="ARBA" id="ARBA00023125"/>
    </source>
</evidence>
<gene>
    <name evidence="6" type="ORF">H7C19_00345</name>
</gene>
<dbReference type="Pfam" id="PF03466">
    <property type="entry name" value="LysR_substrate"/>
    <property type="match status" value="1"/>
</dbReference>
<dbReference type="SUPFAM" id="SSF46785">
    <property type="entry name" value="Winged helix' DNA-binding domain"/>
    <property type="match status" value="1"/>
</dbReference>
<dbReference type="InterPro" id="IPR036390">
    <property type="entry name" value="WH_DNA-bd_sf"/>
</dbReference>
<evidence type="ECO:0000256" key="4">
    <source>
        <dbReference type="ARBA" id="ARBA00023163"/>
    </source>
</evidence>
<dbReference type="InterPro" id="IPR050950">
    <property type="entry name" value="HTH-type_LysR_regulators"/>
</dbReference>
<sequence length="299" mass="33551">MDIRQLRYFIAIVEEGKISAAAERLHLSQPPLSQQLKTMEEELGSKLIERSGKSFEVTEAGKALYKYALQMTQLMEEAKIEVKEVGAGVNGKLTIGINTFSVVGLPEILQQFQQSYPKVTYKIQQNESALLCDLVRNRAVELAIIRLPLELSSFSVVHLHTEPFYFIASKRQKGMDREVALADIRQAPLLLPSTEGLGVHYSIVEAFSRYRIQPNIVGECSDIALLMDLVSAGFGASIVPETVLQRHQGYPIQACKITNPELSASVGLIWNKNHRLSKSAQNFVELFRNRMEQEYGKRA</sequence>
<evidence type="ECO:0000256" key="1">
    <source>
        <dbReference type="ARBA" id="ARBA00009437"/>
    </source>
</evidence>
<comment type="similarity">
    <text evidence="1">Belongs to the LysR transcriptional regulatory family.</text>
</comment>
<dbReference type="GO" id="GO:0003700">
    <property type="term" value="F:DNA-binding transcription factor activity"/>
    <property type="evidence" value="ECO:0007669"/>
    <property type="project" value="InterPro"/>
</dbReference>
<dbReference type="InterPro" id="IPR036388">
    <property type="entry name" value="WH-like_DNA-bd_sf"/>
</dbReference>
<dbReference type="PRINTS" id="PR00039">
    <property type="entry name" value="HTHLYSR"/>
</dbReference>
<dbReference type="EMBL" id="JACJVP010000001">
    <property type="protein sequence ID" value="MBB6669128.1"/>
    <property type="molecule type" value="Genomic_DNA"/>
</dbReference>
<dbReference type="Gene3D" id="3.40.190.290">
    <property type="match status" value="1"/>
</dbReference>
<evidence type="ECO:0000256" key="2">
    <source>
        <dbReference type="ARBA" id="ARBA00023015"/>
    </source>
</evidence>
<dbReference type="PANTHER" id="PTHR30419">
    <property type="entry name" value="HTH-TYPE TRANSCRIPTIONAL REGULATOR YBHD"/>
    <property type="match status" value="1"/>
</dbReference>
<comment type="caution">
    <text evidence="6">The sequence shown here is derived from an EMBL/GenBank/DDBJ whole genome shotgun (WGS) entry which is preliminary data.</text>
</comment>
<proteinExistence type="inferred from homology"/>
<evidence type="ECO:0000259" key="5">
    <source>
        <dbReference type="PROSITE" id="PS50931"/>
    </source>
</evidence>